<keyword evidence="13 15" id="KW-1015">Disulfide bond</keyword>
<dbReference type="PROSITE" id="PS50923">
    <property type="entry name" value="SUSHI"/>
    <property type="match status" value="3"/>
</dbReference>
<gene>
    <name evidence="18" type="ORF">AGOR_G00069030</name>
</gene>
<feature type="domain" description="Sushi" evidence="17">
    <location>
        <begin position="1"/>
        <end position="31"/>
    </location>
</feature>
<dbReference type="EMBL" id="JAERUA010000006">
    <property type="protein sequence ID" value="KAI1898116.1"/>
    <property type="molecule type" value="Genomic_DNA"/>
</dbReference>
<dbReference type="GO" id="GO:0001525">
    <property type="term" value="P:angiogenesis"/>
    <property type="evidence" value="ECO:0007669"/>
    <property type="project" value="UniProtKB-KW"/>
</dbReference>
<comment type="caution">
    <text evidence="15">Lacks conserved residue(s) required for the propagation of feature annotation.</text>
</comment>
<dbReference type="PROSITE" id="PS50825">
    <property type="entry name" value="HYR"/>
    <property type="match status" value="1"/>
</dbReference>
<dbReference type="Pfam" id="PF00084">
    <property type="entry name" value="Sushi"/>
    <property type="match status" value="3"/>
</dbReference>
<dbReference type="InterPro" id="IPR025232">
    <property type="entry name" value="DUF4174"/>
</dbReference>
<evidence type="ECO:0000256" key="1">
    <source>
        <dbReference type="ARBA" id="ARBA00004241"/>
    </source>
</evidence>
<dbReference type="PANTHER" id="PTHR46343:SF3">
    <property type="entry name" value="SUSHI REPEAT-CONTAINING PROTEIN SRPX2"/>
    <property type="match status" value="1"/>
</dbReference>
<name>A0A8T3DQ74_9TELE</name>
<keyword evidence="6" id="KW-0964">Secreted</keyword>
<evidence type="ECO:0000256" key="12">
    <source>
        <dbReference type="ARBA" id="ARBA00023018"/>
    </source>
</evidence>
<protein>
    <recommendedName>
        <fullName evidence="4">Sushi repeat-containing protein SRPX2</fullName>
    </recommendedName>
</protein>
<evidence type="ECO:0000256" key="7">
    <source>
        <dbReference type="ARBA" id="ARBA00022657"/>
    </source>
</evidence>
<evidence type="ECO:0000256" key="13">
    <source>
        <dbReference type="ARBA" id="ARBA00023157"/>
    </source>
</evidence>
<comment type="subcellular location">
    <subcellularLocation>
        <location evidence="1">Cell surface</location>
    </subcellularLocation>
    <subcellularLocation>
        <location evidence="2">Cytoplasm</location>
    </subcellularLocation>
    <subcellularLocation>
        <location evidence="3">Secreted</location>
    </subcellularLocation>
    <subcellularLocation>
        <location evidence="14">Synapse</location>
    </subcellularLocation>
</comment>
<dbReference type="PANTHER" id="PTHR46343">
    <property type="entry name" value="HYR DOMAIN-CONTAINING PROTEIN"/>
    <property type="match status" value="1"/>
</dbReference>
<dbReference type="GO" id="GO:0045202">
    <property type="term" value="C:synapse"/>
    <property type="evidence" value="ECO:0007669"/>
    <property type="project" value="UniProtKB-SubCell"/>
</dbReference>
<dbReference type="Proteomes" id="UP000829720">
    <property type="component" value="Unassembled WGS sequence"/>
</dbReference>
<evidence type="ECO:0000259" key="16">
    <source>
        <dbReference type="PROSITE" id="PS50825"/>
    </source>
</evidence>
<keyword evidence="7" id="KW-0037">Angiogenesis</keyword>
<proteinExistence type="predicted"/>
<feature type="domain" description="Sushi" evidence="17">
    <location>
        <begin position="32"/>
        <end position="90"/>
    </location>
</feature>
<evidence type="ECO:0000259" key="17">
    <source>
        <dbReference type="PROSITE" id="PS50923"/>
    </source>
</evidence>
<evidence type="ECO:0000256" key="15">
    <source>
        <dbReference type="PROSITE-ProRule" id="PRU00302"/>
    </source>
</evidence>
<dbReference type="GO" id="GO:0009986">
    <property type="term" value="C:cell surface"/>
    <property type="evidence" value="ECO:0007669"/>
    <property type="project" value="UniProtKB-SubCell"/>
</dbReference>
<feature type="disulfide bond" evidence="15">
    <location>
        <begin position="196"/>
        <end position="223"/>
    </location>
</feature>
<evidence type="ECO:0000256" key="10">
    <source>
        <dbReference type="ARBA" id="ARBA00022737"/>
    </source>
</evidence>
<dbReference type="Pfam" id="PF13778">
    <property type="entry name" value="DUF4174"/>
    <property type="match status" value="1"/>
</dbReference>
<evidence type="ECO:0000256" key="9">
    <source>
        <dbReference type="ARBA" id="ARBA00022729"/>
    </source>
</evidence>
<evidence type="ECO:0000256" key="14">
    <source>
        <dbReference type="ARBA" id="ARBA00034103"/>
    </source>
</evidence>
<keyword evidence="8 15" id="KW-0768">Sushi</keyword>
<evidence type="ECO:0000256" key="4">
    <source>
        <dbReference type="ARBA" id="ARBA00014594"/>
    </source>
</evidence>
<evidence type="ECO:0000256" key="3">
    <source>
        <dbReference type="ARBA" id="ARBA00004613"/>
    </source>
</evidence>
<feature type="domain" description="Sushi" evidence="17">
    <location>
        <begin position="163"/>
        <end position="225"/>
    </location>
</feature>
<dbReference type="GO" id="GO:0051965">
    <property type="term" value="P:positive regulation of synapse assembly"/>
    <property type="evidence" value="ECO:0007669"/>
    <property type="project" value="TreeGrafter"/>
</dbReference>
<keyword evidence="11" id="KW-0130">Cell adhesion</keyword>
<evidence type="ECO:0000256" key="5">
    <source>
        <dbReference type="ARBA" id="ARBA00022490"/>
    </source>
</evidence>
<dbReference type="OrthoDB" id="6136178at2759"/>
<dbReference type="InterPro" id="IPR035976">
    <property type="entry name" value="Sushi/SCR/CCP_sf"/>
</dbReference>
<keyword evidence="9" id="KW-0732">Signal</keyword>
<dbReference type="SMART" id="SM00032">
    <property type="entry name" value="CCP"/>
    <property type="match status" value="2"/>
</dbReference>
<dbReference type="AlphaFoldDB" id="A0A8T3DQ74"/>
<evidence type="ECO:0000256" key="2">
    <source>
        <dbReference type="ARBA" id="ARBA00004496"/>
    </source>
</evidence>
<evidence type="ECO:0000256" key="11">
    <source>
        <dbReference type="ARBA" id="ARBA00022889"/>
    </source>
</evidence>
<accession>A0A8T3DQ74</accession>
<dbReference type="GO" id="GO:0005737">
    <property type="term" value="C:cytoplasm"/>
    <property type="evidence" value="ECO:0007669"/>
    <property type="project" value="UniProtKB-SubCell"/>
</dbReference>
<dbReference type="GO" id="GO:0005576">
    <property type="term" value="C:extracellular region"/>
    <property type="evidence" value="ECO:0007669"/>
    <property type="project" value="UniProtKB-SubCell"/>
</dbReference>
<evidence type="ECO:0000256" key="6">
    <source>
        <dbReference type="ARBA" id="ARBA00022525"/>
    </source>
</evidence>
<dbReference type="InterPro" id="IPR000436">
    <property type="entry name" value="Sushi_SCR_CCP_dom"/>
</dbReference>
<comment type="caution">
    <text evidence="18">The sequence shown here is derived from an EMBL/GenBank/DDBJ whole genome shotgun (WGS) entry which is preliminary data.</text>
</comment>
<keyword evidence="10" id="KW-0677">Repeat</keyword>
<dbReference type="InterPro" id="IPR043555">
    <property type="entry name" value="SRPX-like"/>
</dbReference>
<dbReference type="GO" id="GO:0098609">
    <property type="term" value="P:cell-cell adhesion"/>
    <property type="evidence" value="ECO:0007669"/>
    <property type="project" value="TreeGrafter"/>
</dbReference>
<reference evidence="18" key="1">
    <citation type="submission" date="2021-01" db="EMBL/GenBank/DDBJ databases">
        <authorList>
            <person name="Zahm M."/>
            <person name="Roques C."/>
            <person name="Cabau C."/>
            <person name="Klopp C."/>
            <person name="Donnadieu C."/>
            <person name="Jouanno E."/>
            <person name="Lampietro C."/>
            <person name="Louis A."/>
            <person name="Herpin A."/>
            <person name="Echchiki A."/>
            <person name="Berthelot C."/>
            <person name="Parey E."/>
            <person name="Roest-Crollius H."/>
            <person name="Braasch I."/>
            <person name="Postlethwait J."/>
            <person name="Bobe J."/>
            <person name="Montfort J."/>
            <person name="Bouchez O."/>
            <person name="Begum T."/>
            <person name="Mejri S."/>
            <person name="Adams A."/>
            <person name="Chen W.-J."/>
            <person name="Guiguen Y."/>
        </authorList>
    </citation>
    <scope>NUCLEOTIDE SEQUENCE</scope>
    <source>
        <tissue evidence="18">Blood</tissue>
    </source>
</reference>
<evidence type="ECO:0000256" key="8">
    <source>
        <dbReference type="ARBA" id="ARBA00022659"/>
    </source>
</evidence>
<sequence>MSCDRGYRLLGRTSLMCMPNRRWSGTSYCRQVRCRVLPLTLHGTYTCTNGVVADSRCDFTCDPGYQLEGVRSRTCMPGGRWNGIEPTCADRDPPKIKCPLSRVRVAEPGKLTAKVSWDPPVVKDTADATPTDLTRIGEPSGSEFSEGIHVIRYKVYDLARNKALCKFIVRVEEPLYGSFTCSVEGNIYGAECEFRCDPGYERRGNPTTMCQFDRTWSGVPPTCAAMEITTDVRTSSALLDQFSGKRRLLIIFTPSTDDQNYKLQEMMLQTAECGLHLRQVTVVELLGLPPKEVGRINGKLLDIDVMEGLRKALRISQAYFSMVLLDKRGVDRERIINPTTSEELFSLIDTYLLDEAERERLEKYRNHCD</sequence>
<dbReference type="InterPro" id="IPR003410">
    <property type="entry name" value="HYR_dom"/>
</dbReference>
<dbReference type="CDD" id="cd00033">
    <property type="entry name" value="CCP"/>
    <property type="match status" value="3"/>
</dbReference>
<dbReference type="Pfam" id="PF02494">
    <property type="entry name" value="HYR"/>
    <property type="match status" value="1"/>
</dbReference>
<keyword evidence="12" id="KW-0770">Synapse</keyword>
<keyword evidence="5" id="KW-0963">Cytoplasm</keyword>
<feature type="disulfide bond" evidence="15">
    <location>
        <begin position="61"/>
        <end position="88"/>
    </location>
</feature>
<keyword evidence="19" id="KW-1185">Reference proteome</keyword>
<dbReference type="GO" id="GO:0005102">
    <property type="term" value="F:signaling receptor binding"/>
    <property type="evidence" value="ECO:0007669"/>
    <property type="project" value="TreeGrafter"/>
</dbReference>
<evidence type="ECO:0000313" key="19">
    <source>
        <dbReference type="Proteomes" id="UP000829720"/>
    </source>
</evidence>
<feature type="domain" description="HYR" evidence="16">
    <location>
        <begin position="89"/>
        <end position="173"/>
    </location>
</feature>
<organism evidence="18 19">
    <name type="scientific">Albula goreensis</name>
    <dbReference type="NCBI Taxonomy" id="1534307"/>
    <lineage>
        <taxon>Eukaryota</taxon>
        <taxon>Metazoa</taxon>
        <taxon>Chordata</taxon>
        <taxon>Craniata</taxon>
        <taxon>Vertebrata</taxon>
        <taxon>Euteleostomi</taxon>
        <taxon>Actinopterygii</taxon>
        <taxon>Neopterygii</taxon>
        <taxon>Teleostei</taxon>
        <taxon>Albuliformes</taxon>
        <taxon>Albulidae</taxon>
        <taxon>Albula</taxon>
    </lineage>
</organism>
<dbReference type="SUPFAM" id="SSF57535">
    <property type="entry name" value="Complement control module/SCR domain"/>
    <property type="match status" value="3"/>
</dbReference>
<dbReference type="Gene3D" id="2.10.70.10">
    <property type="entry name" value="Complement Module, domain 1"/>
    <property type="match status" value="3"/>
</dbReference>
<evidence type="ECO:0000313" key="18">
    <source>
        <dbReference type="EMBL" id="KAI1898116.1"/>
    </source>
</evidence>
<dbReference type="GO" id="GO:0090050">
    <property type="term" value="P:positive regulation of cell migration involved in sprouting angiogenesis"/>
    <property type="evidence" value="ECO:0007669"/>
    <property type="project" value="TreeGrafter"/>
</dbReference>